<evidence type="ECO:0000313" key="8">
    <source>
        <dbReference type="EMBL" id="KAG8471095.1"/>
    </source>
</evidence>
<dbReference type="AlphaFoldDB" id="A0A8J6CI85"/>
<proteinExistence type="inferred from homology"/>
<reference evidence="8" key="1">
    <citation type="submission" date="2021-05" db="EMBL/GenBank/DDBJ databases">
        <title>The genome of the haptophyte Pavlova lutheri (Diacronema luteri, Pavlovales) - a model for lipid biosynthesis in eukaryotic algae.</title>
        <authorList>
            <person name="Hulatt C.J."/>
            <person name="Posewitz M.C."/>
        </authorList>
    </citation>
    <scope>NUCLEOTIDE SEQUENCE</scope>
    <source>
        <strain evidence="8">NIVA-4/92</strain>
    </source>
</reference>
<dbReference type="Pfam" id="PF03381">
    <property type="entry name" value="CDC50"/>
    <property type="match status" value="1"/>
</dbReference>
<keyword evidence="9" id="KW-1185">Reference proteome</keyword>
<dbReference type="OrthoDB" id="340608at2759"/>
<comment type="subcellular location">
    <subcellularLocation>
        <location evidence="1">Membrane</location>
        <topology evidence="1">Multi-pass membrane protein</topology>
    </subcellularLocation>
</comment>
<protein>
    <submittedName>
        <fullName evidence="8">Uncharacterized protein</fullName>
    </submittedName>
</protein>
<dbReference type="GO" id="GO:0005794">
    <property type="term" value="C:Golgi apparatus"/>
    <property type="evidence" value="ECO:0007669"/>
    <property type="project" value="TreeGrafter"/>
</dbReference>
<name>A0A8J6CI85_DIALT</name>
<evidence type="ECO:0000256" key="4">
    <source>
        <dbReference type="ARBA" id="ARBA00022989"/>
    </source>
</evidence>
<organism evidence="8 9">
    <name type="scientific">Diacronema lutheri</name>
    <name type="common">Unicellular marine alga</name>
    <name type="synonym">Monochrysis lutheri</name>
    <dbReference type="NCBI Taxonomy" id="2081491"/>
    <lineage>
        <taxon>Eukaryota</taxon>
        <taxon>Haptista</taxon>
        <taxon>Haptophyta</taxon>
        <taxon>Pavlovophyceae</taxon>
        <taxon>Pavlovales</taxon>
        <taxon>Pavlovaceae</taxon>
        <taxon>Diacronema</taxon>
    </lineage>
</organism>
<gene>
    <name evidence="8" type="ORF">KFE25_009516</name>
</gene>
<feature type="transmembrane region" description="Helical" evidence="7">
    <location>
        <begin position="32"/>
        <end position="51"/>
    </location>
</feature>
<evidence type="ECO:0000256" key="3">
    <source>
        <dbReference type="ARBA" id="ARBA00022692"/>
    </source>
</evidence>
<evidence type="ECO:0000313" key="9">
    <source>
        <dbReference type="Proteomes" id="UP000751190"/>
    </source>
</evidence>
<comment type="similarity">
    <text evidence="2 6">Belongs to the CDC50/LEM3 family.</text>
</comment>
<dbReference type="PIRSF" id="PIRSF015840">
    <property type="entry name" value="DUF284_TM_euk"/>
    <property type="match status" value="1"/>
</dbReference>
<keyword evidence="3 7" id="KW-0812">Transmembrane</keyword>
<evidence type="ECO:0000256" key="5">
    <source>
        <dbReference type="ARBA" id="ARBA00023136"/>
    </source>
</evidence>
<dbReference type="PANTHER" id="PTHR10926">
    <property type="entry name" value="CELL CYCLE CONTROL PROTEIN 50"/>
    <property type="match status" value="1"/>
</dbReference>
<dbReference type="PANTHER" id="PTHR10926:SF0">
    <property type="entry name" value="CDC50, ISOFORM A"/>
    <property type="match status" value="1"/>
</dbReference>
<evidence type="ECO:0000256" key="1">
    <source>
        <dbReference type="ARBA" id="ARBA00004141"/>
    </source>
</evidence>
<evidence type="ECO:0000256" key="2">
    <source>
        <dbReference type="ARBA" id="ARBA00009457"/>
    </source>
</evidence>
<dbReference type="EMBL" id="JAGTXO010000001">
    <property type="protein sequence ID" value="KAG8471095.1"/>
    <property type="molecule type" value="Genomic_DNA"/>
</dbReference>
<dbReference type="InterPro" id="IPR005045">
    <property type="entry name" value="CDC50/LEM3_fam"/>
</dbReference>
<keyword evidence="4 7" id="KW-1133">Transmembrane helix</keyword>
<evidence type="ECO:0000256" key="7">
    <source>
        <dbReference type="SAM" id="Phobius"/>
    </source>
</evidence>
<evidence type="ECO:0000256" key="6">
    <source>
        <dbReference type="PIRNR" id="PIRNR015840"/>
    </source>
</evidence>
<accession>A0A8J6CI85</accession>
<dbReference type="GO" id="GO:0005783">
    <property type="term" value="C:endoplasmic reticulum"/>
    <property type="evidence" value="ECO:0007669"/>
    <property type="project" value="TreeGrafter"/>
</dbReference>
<sequence length="364" mass="38631">MGGARPATSVFAQRAWAMQYSPLYGSCRTVSLLYGLLAVLFGAVACTLAAFHLRVRSMGPIVYHCAATSASARRGACACAMNTTCRVAFVLAEPILPSAMLYYELQPVYQNNRRYVHSWSYAQLIDEQPPSYGAVADACHPRVNEANDPARPPFMPCGLAPASFFTDGYRLLAVAGRTAARRAAGAAGAPAEAEVEVRLSKDGIARGLERYKPERLPAELPITLADLLTWVRASPMPRFRKAYGRLDDGLPAGRYVMEITVRYDVGAFGGSAAFAISSWSALGGRQGALFAIALALSVCSAAAAAHCATCARGSALQRAAAALAHYAADGEPGLGLATRQVGAMYRALVPRPPSWSSPWPGVRL</sequence>
<dbReference type="GO" id="GO:0005886">
    <property type="term" value="C:plasma membrane"/>
    <property type="evidence" value="ECO:0007669"/>
    <property type="project" value="TreeGrafter"/>
</dbReference>
<dbReference type="Proteomes" id="UP000751190">
    <property type="component" value="Unassembled WGS sequence"/>
</dbReference>
<comment type="caution">
    <text evidence="8">The sequence shown here is derived from an EMBL/GenBank/DDBJ whole genome shotgun (WGS) entry which is preliminary data.</text>
</comment>
<keyword evidence="5 6" id="KW-0472">Membrane</keyword>